<keyword evidence="1" id="KW-0812">Transmembrane</keyword>
<protein>
    <submittedName>
        <fullName evidence="2">Uncharacterized protein</fullName>
    </submittedName>
</protein>
<proteinExistence type="predicted"/>
<accession>A0A6U8GYT7</accession>
<organism evidence="2">
    <name type="scientific">Eutreptiella gymnastica</name>
    <dbReference type="NCBI Taxonomy" id="73025"/>
    <lineage>
        <taxon>Eukaryota</taxon>
        <taxon>Discoba</taxon>
        <taxon>Euglenozoa</taxon>
        <taxon>Euglenida</taxon>
        <taxon>Spirocuta</taxon>
        <taxon>Euglenophyceae</taxon>
        <taxon>Eutreptiales</taxon>
        <taxon>Eutreptiaceae</taxon>
        <taxon>Eutreptiella</taxon>
    </lineage>
</organism>
<sequence length="107" mass="12489">MHVGSPFQGTKPDWAETSQLRHLIVCSIDWSHHNITQTHFNDPDMSGKIFSSTWVSFISLIFLYCRTLISCFFKFMPPTAVLHIKHEHMIYPQRMWHVARICDDGAL</sequence>
<name>A0A6U8GYT7_9EUGL</name>
<evidence type="ECO:0000313" key="3">
    <source>
        <dbReference type="EMBL" id="CAD9026529.1"/>
    </source>
</evidence>
<keyword evidence="1" id="KW-1133">Transmembrane helix</keyword>
<keyword evidence="1" id="KW-0472">Membrane</keyword>
<evidence type="ECO:0000256" key="1">
    <source>
        <dbReference type="SAM" id="Phobius"/>
    </source>
</evidence>
<feature type="transmembrane region" description="Helical" evidence="1">
    <location>
        <begin position="49"/>
        <end position="69"/>
    </location>
</feature>
<gene>
    <name evidence="2" type="ORF">EGYM00392_LOCUS37658</name>
    <name evidence="3" type="ORF">EGYM00392_LOCUS37659</name>
</gene>
<dbReference type="AlphaFoldDB" id="A0A6U8GYT7"/>
<dbReference type="EMBL" id="HBGA01101128">
    <property type="protein sequence ID" value="CAD9026528.1"/>
    <property type="molecule type" value="Transcribed_RNA"/>
</dbReference>
<dbReference type="EMBL" id="HBGA01101129">
    <property type="protein sequence ID" value="CAD9026529.1"/>
    <property type="molecule type" value="Transcribed_RNA"/>
</dbReference>
<reference evidence="2" key="1">
    <citation type="submission" date="2021-01" db="EMBL/GenBank/DDBJ databases">
        <authorList>
            <person name="Corre E."/>
            <person name="Pelletier E."/>
            <person name="Niang G."/>
            <person name="Scheremetjew M."/>
            <person name="Finn R."/>
            <person name="Kale V."/>
            <person name="Holt S."/>
            <person name="Cochrane G."/>
            <person name="Meng A."/>
            <person name="Brown T."/>
            <person name="Cohen L."/>
        </authorList>
    </citation>
    <scope>NUCLEOTIDE SEQUENCE</scope>
    <source>
        <strain evidence="2">NIES-381</strain>
    </source>
</reference>
<evidence type="ECO:0000313" key="2">
    <source>
        <dbReference type="EMBL" id="CAD9026528.1"/>
    </source>
</evidence>